<dbReference type="eggNOG" id="ENOG502T64V">
    <property type="taxonomic scope" value="Eukaryota"/>
</dbReference>
<organism evidence="2 3">
    <name type="scientific">Phaeosphaeria nodorum (strain SN15 / ATCC MYA-4574 / FGSC 10173)</name>
    <name type="common">Glume blotch fungus</name>
    <name type="synonym">Parastagonospora nodorum</name>
    <dbReference type="NCBI Taxonomy" id="321614"/>
    <lineage>
        <taxon>Eukaryota</taxon>
        <taxon>Fungi</taxon>
        <taxon>Dikarya</taxon>
        <taxon>Ascomycota</taxon>
        <taxon>Pezizomycotina</taxon>
        <taxon>Dothideomycetes</taxon>
        <taxon>Pleosporomycetidae</taxon>
        <taxon>Pleosporales</taxon>
        <taxon>Pleosporineae</taxon>
        <taxon>Phaeosphaeriaceae</taxon>
        <taxon>Parastagonospora</taxon>
    </lineage>
</organism>
<dbReference type="Proteomes" id="UP000001055">
    <property type="component" value="Unassembled WGS sequence"/>
</dbReference>
<dbReference type="AlphaFoldDB" id="Q0V642"/>
<dbReference type="InParanoid" id="Q0V642"/>
<accession>Q0V642</accession>
<feature type="compositionally biased region" description="Polar residues" evidence="1">
    <location>
        <begin position="123"/>
        <end position="137"/>
    </location>
</feature>
<dbReference type="VEuPathDB" id="FungiDB:JI435_005220"/>
<dbReference type="EMBL" id="CH445325">
    <property type="protein sequence ID" value="EAT92017.1"/>
    <property type="molecule type" value="Genomic_DNA"/>
</dbReference>
<evidence type="ECO:0000313" key="3">
    <source>
        <dbReference type="Proteomes" id="UP000001055"/>
    </source>
</evidence>
<name>Q0V642_PHANO</name>
<feature type="compositionally biased region" description="Polar residues" evidence="1">
    <location>
        <begin position="49"/>
        <end position="69"/>
    </location>
</feature>
<sequence>MSERVPAKRTASDRADWDSKQRGDPEPDPEPPAAPPVIILSENGKVGTTAPQAQPYQATSPQKSPTASRYNLRIRTGSQPTARGKEHDSPDDPFPAAPPVIILSNKRHASSSPPRSPPPTPSNQLLPNSDPNSSTVNPLAKHIGQPPSSPNTAPASPTYHKHAMGSKSSKLAPSHGKLQPSQDKQDKAEMAEPTNYYSHRSKSMMEEGWKDWCY</sequence>
<feature type="region of interest" description="Disordered" evidence="1">
    <location>
        <begin position="1"/>
        <end position="214"/>
    </location>
</feature>
<evidence type="ECO:0000313" key="2">
    <source>
        <dbReference type="EMBL" id="EAT92017.1"/>
    </source>
</evidence>
<gene>
    <name evidence="2" type="ORF">SNOG_00522</name>
</gene>
<dbReference type="RefSeq" id="XP_001791206.1">
    <property type="nucleotide sequence ID" value="XM_001791154.1"/>
</dbReference>
<dbReference type="OMA" id="MKEPSNY"/>
<dbReference type="GeneID" id="5967782"/>
<dbReference type="KEGG" id="pno:SNOG_00522"/>
<feature type="compositionally biased region" description="Basic and acidic residues" evidence="1">
    <location>
        <begin position="203"/>
        <end position="214"/>
    </location>
</feature>
<evidence type="ECO:0000256" key="1">
    <source>
        <dbReference type="SAM" id="MobiDB-lite"/>
    </source>
</evidence>
<protein>
    <submittedName>
        <fullName evidence="2">Uncharacterized protein</fullName>
    </submittedName>
</protein>
<proteinExistence type="predicted"/>
<dbReference type="HOGENOM" id="CLU_1289351_0_0_1"/>
<feature type="compositionally biased region" description="Basic and acidic residues" evidence="1">
    <location>
        <begin position="1"/>
        <end position="25"/>
    </location>
</feature>
<reference evidence="3" key="1">
    <citation type="journal article" date="2007" name="Plant Cell">
        <title>Dothideomycete-plant interactions illuminated by genome sequencing and EST analysis of the wheat pathogen Stagonospora nodorum.</title>
        <authorList>
            <person name="Hane J.K."/>
            <person name="Lowe R.G."/>
            <person name="Solomon P.S."/>
            <person name="Tan K.C."/>
            <person name="Schoch C.L."/>
            <person name="Spatafora J.W."/>
            <person name="Crous P.W."/>
            <person name="Kodira C."/>
            <person name="Birren B.W."/>
            <person name="Galagan J.E."/>
            <person name="Torriani S.F."/>
            <person name="McDonald B.A."/>
            <person name="Oliver R.P."/>
        </authorList>
    </citation>
    <scope>NUCLEOTIDE SEQUENCE [LARGE SCALE GENOMIC DNA]</scope>
    <source>
        <strain evidence="3">SN15 / ATCC MYA-4574 / FGSC 10173</strain>
    </source>
</reference>